<comment type="caution">
    <text evidence="1">The sequence shown here is derived from an EMBL/GenBank/DDBJ whole genome shotgun (WGS) entry which is preliminary data.</text>
</comment>
<evidence type="ECO:0000313" key="1">
    <source>
        <dbReference type="EMBL" id="CAG8780063.1"/>
    </source>
</evidence>
<protein>
    <submittedName>
        <fullName evidence="1">445_t:CDS:1</fullName>
    </submittedName>
</protein>
<reference evidence="1" key="1">
    <citation type="submission" date="2021-06" db="EMBL/GenBank/DDBJ databases">
        <authorList>
            <person name="Kallberg Y."/>
            <person name="Tangrot J."/>
            <person name="Rosling A."/>
        </authorList>
    </citation>
    <scope>NUCLEOTIDE SEQUENCE</scope>
    <source>
        <strain evidence="1">FL966</strain>
    </source>
</reference>
<accession>A0A9N9JG13</accession>
<evidence type="ECO:0000313" key="2">
    <source>
        <dbReference type="Proteomes" id="UP000789759"/>
    </source>
</evidence>
<sequence length="100" mass="11362">CIRKYDGLGATQLKPECCTVNRACLCRNHLSKCKAFHETNKEEEVQRVLALPGANDISLKRLQTQNVINHIEQLIVETEEKQINIKAFISDFTGEYAAAW</sequence>
<dbReference type="Proteomes" id="UP000789759">
    <property type="component" value="Unassembled WGS sequence"/>
</dbReference>
<dbReference type="AlphaFoldDB" id="A0A9N9JG13"/>
<feature type="non-terminal residue" evidence="1">
    <location>
        <position position="100"/>
    </location>
</feature>
<gene>
    <name evidence="1" type="ORF">CPELLU_LOCUS16334</name>
</gene>
<proteinExistence type="predicted"/>
<keyword evidence="2" id="KW-1185">Reference proteome</keyword>
<organism evidence="1 2">
    <name type="scientific">Cetraspora pellucida</name>
    <dbReference type="NCBI Taxonomy" id="1433469"/>
    <lineage>
        <taxon>Eukaryota</taxon>
        <taxon>Fungi</taxon>
        <taxon>Fungi incertae sedis</taxon>
        <taxon>Mucoromycota</taxon>
        <taxon>Glomeromycotina</taxon>
        <taxon>Glomeromycetes</taxon>
        <taxon>Diversisporales</taxon>
        <taxon>Gigasporaceae</taxon>
        <taxon>Cetraspora</taxon>
    </lineage>
</organism>
<dbReference type="EMBL" id="CAJVQA010023843">
    <property type="protein sequence ID" value="CAG8780063.1"/>
    <property type="molecule type" value="Genomic_DNA"/>
</dbReference>
<name>A0A9N9JG13_9GLOM</name>
<dbReference type="OrthoDB" id="2340232at2759"/>